<evidence type="ECO:0000259" key="3">
    <source>
        <dbReference type="Pfam" id="PF00724"/>
    </source>
</evidence>
<evidence type="ECO:0000313" key="4">
    <source>
        <dbReference type="EMBL" id="RJF88536.1"/>
    </source>
</evidence>
<dbReference type="AlphaFoldDB" id="A0A418WEW0"/>
<dbReference type="GO" id="GO:0010181">
    <property type="term" value="F:FMN binding"/>
    <property type="evidence" value="ECO:0007669"/>
    <property type="project" value="InterPro"/>
</dbReference>
<dbReference type="PANTHER" id="PTHR43656:SF2">
    <property type="entry name" value="BINDING OXIDOREDUCTASE, PUTATIVE (AFU_ORTHOLOGUE AFUA_2G08260)-RELATED"/>
    <property type="match status" value="1"/>
</dbReference>
<comment type="caution">
    <text evidence="4">The sequence shown here is derived from an EMBL/GenBank/DDBJ whole genome shotgun (WGS) entry which is preliminary data.</text>
</comment>
<gene>
    <name evidence="4" type="ORF">D3874_17250</name>
</gene>
<protein>
    <submittedName>
        <fullName evidence="4">NADH:flavin oxidoreductase/NADH oxidase family protein</fullName>
    </submittedName>
</protein>
<evidence type="ECO:0000256" key="2">
    <source>
        <dbReference type="ARBA" id="ARBA00023002"/>
    </source>
</evidence>
<dbReference type="PANTHER" id="PTHR43656">
    <property type="entry name" value="BINDING OXIDOREDUCTASE, PUTATIVE (AFU_ORTHOLOGUE AFUA_2G08260)-RELATED"/>
    <property type="match status" value="1"/>
</dbReference>
<dbReference type="CDD" id="cd04733">
    <property type="entry name" value="OYE_like_2_FMN"/>
    <property type="match status" value="1"/>
</dbReference>
<evidence type="ECO:0000313" key="5">
    <source>
        <dbReference type="Proteomes" id="UP000284605"/>
    </source>
</evidence>
<dbReference type="SUPFAM" id="SSF51395">
    <property type="entry name" value="FMN-linked oxidoreductases"/>
    <property type="match status" value="1"/>
</dbReference>
<keyword evidence="1" id="KW-0285">Flavoprotein</keyword>
<keyword evidence="5" id="KW-1185">Reference proteome</keyword>
<dbReference type="GO" id="GO:0016491">
    <property type="term" value="F:oxidoreductase activity"/>
    <property type="evidence" value="ECO:0007669"/>
    <property type="project" value="UniProtKB-KW"/>
</dbReference>
<dbReference type="InterPro" id="IPR051799">
    <property type="entry name" value="NADH_flavin_oxidoreductase"/>
</dbReference>
<feature type="domain" description="NADH:flavin oxidoreductase/NADH oxidase N-terminal" evidence="3">
    <location>
        <begin position="6"/>
        <end position="349"/>
    </location>
</feature>
<proteinExistence type="predicted"/>
<organism evidence="4 5">
    <name type="scientific">Oleomonas cavernae</name>
    <dbReference type="NCBI Taxonomy" id="2320859"/>
    <lineage>
        <taxon>Bacteria</taxon>
        <taxon>Pseudomonadati</taxon>
        <taxon>Pseudomonadota</taxon>
        <taxon>Alphaproteobacteria</taxon>
        <taxon>Acetobacterales</taxon>
        <taxon>Acetobacteraceae</taxon>
        <taxon>Oleomonas</taxon>
    </lineage>
</organism>
<dbReference type="InterPro" id="IPR013785">
    <property type="entry name" value="Aldolase_TIM"/>
</dbReference>
<evidence type="ECO:0000256" key="1">
    <source>
        <dbReference type="ARBA" id="ARBA00022630"/>
    </source>
</evidence>
<dbReference type="EMBL" id="QYUK01000011">
    <property type="protein sequence ID" value="RJF88536.1"/>
    <property type="molecule type" value="Genomic_DNA"/>
</dbReference>
<sequence length="414" mass="44544">MTTITTPLTLPCGTVLPNRLCKAAMTEGLADEWNRANRRHEILYRRWSEGGAGLLLTGNVTVDRRHPERPGNVAIDGNGGLEQLAAYARAGKAAGNHIWIQLTHGGRQTPQLVNERPLAPSAIRLRIPEIPGFGYGQPVAMTEAQILDVVARFARAAMVARDAGFTGVQIHAAHGYLISSFLNPLANQRQDAWGGSLRNRARLLLEVITAVRQAVGADFPVAVKLNSSDFQKGGFTTAECLELVGWLNETGIDLLEISGGSHEQPKMVGLTFQEEEAPPVKESTLKREAYFLEYAAQVRPVARMPLMVTGGFRTLAVMNAVIEAGELDVVGIGRPLVVDPSIAGRLLAGTAQSAYAMEDRIHNVAAMPWFYMQLRRLGDGLDPDLSPAGLETAGPHAAAEAATAAALRWEMPAA</sequence>
<dbReference type="InterPro" id="IPR001155">
    <property type="entry name" value="OxRdtase_FMN_N"/>
</dbReference>
<dbReference type="Proteomes" id="UP000284605">
    <property type="component" value="Unassembled WGS sequence"/>
</dbReference>
<dbReference type="Gene3D" id="3.20.20.70">
    <property type="entry name" value="Aldolase class I"/>
    <property type="match status" value="1"/>
</dbReference>
<accession>A0A418WEW0</accession>
<dbReference type="OrthoDB" id="9804454at2"/>
<name>A0A418WEW0_9PROT</name>
<dbReference type="Pfam" id="PF00724">
    <property type="entry name" value="Oxidored_FMN"/>
    <property type="match status" value="1"/>
</dbReference>
<reference evidence="4 5" key="1">
    <citation type="submission" date="2018-09" db="EMBL/GenBank/DDBJ databases">
        <authorList>
            <person name="Zhu H."/>
        </authorList>
    </citation>
    <scope>NUCLEOTIDE SEQUENCE [LARGE SCALE GENOMIC DNA]</scope>
    <source>
        <strain evidence="4 5">K1W22B-8</strain>
    </source>
</reference>
<dbReference type="RefSeq" id="WP_119779172.1">
    <property type="nucleotide sequence ID" value="NZ_QYUK01000011.1"/>
</dbReference>
<keyword evidence="2" id="KW-0560">Oxidoreductase</keyword>